<gene>
    <name evidence="1" type="ORF">HRbin22_00726</name>
</gene>
<sequence length="81" mass="9634">MAPRIPPIHPDRMDPDMRRYFERAEARGAPNALLLRLMAWDPNSLRIFYEAWEAAFYGGRVEHSLKELMRIRMALLRGCRY</sequence>
<dbReference type="EMBL" id="BEHY01000010">
    <property type="protein sequence ID" value="GBD08486.1"/>
    <property type="molecule type" value="Genomic_DNA"/>
</dbReference>
<reference evidence="2" key="1">
    <citation type="submission" date="2017-09" db="EMBL/GenBank/DDBJ databases">
        <title>Metaegenomics of thermophilic ammonia-oxidizing enrichment culture.</title>
        <authorList>
            <person name="Kato S."/>
            <person name="Suzuki K."/>
        </authorList>
    </citation>
    <scope>NUCLEOTIDE SEQUENCE [LARGE SCALE GENOMIC DNA]</scope>
</reference>
<organism evidence="1 2">
    <name type="scientific">Candidatus Thermoflexus japonica</name>
    <dbReference type="NCBI Taxonomy" id="2035417"/>
    <lineage>
        <taxon>Bacteria</taxon>
        <taxon>Bacillati</taxon>
        <taxon>Chloroflexota</taxon>
        <taxon>Thermoflexia</taxon>
        <taxon>Thermoflexales</taxon>
        <taxon>Thermoflexaceae</taxon>
        <taxon>Thermoflexus</taxon>
    </lineage>
</organism>
<dbReference type="SUPFAM" id="SSF69118">
    <property type="entry name" value="AhpD-like"/>
    <property type="match status" value="1"/>
</dbReference>
<dbReference type="Proteomes" id="UP000236642">
    <property type="component" value="Unassembled WGS sequence"/>
</dbReference>
<evidence type="ECO:0000313" key="1">
    <source>
        <dbReference type="EMBL" id="GBD08486.1"/>
    </source>
</evidence>
<comment type="caution">
    <text evidence="1">The sequence shown here is derived from an EMBL/GenBank/DDBJ whole genome shotgun (WGS) entry which is preliminary data.</text>
</comment>
<protein>
    <recommendedName>
        <fullName evidence="3">Carboxymuconolactone decarboxylase-like domain-containing protein</fullName>
    </recommendedName>
</protein>
<name>A0A2H5Y4X5_9CHLR</name>
<dbReference type="AlphaFoldDB" id="A0A2H5Y4X5"/>
<dbReference type="InterPro" id="IPR029032">
    <property type="entry name" value="AhpD-like"/>
</dbReference>
<evidence type="ECO:0008006" key="3">
    <source>
        <dbReference type="Google" id="ProtNLM"/>
    </source>
</evidence>
<dbReference type="Gene3D" id="1.20.1290.10">
    <property type="entry name" value="AhpD-like"/>
    <property type="match status" value="1"/>
</dbReference>
<evidence type="ECO:0000313" key="2">
    <source>
        <dbReference type="Proteomes" id="UP000236642"/>
    </source>
</evidence>
<proteinExistence type="predicted"/>
<accession>A0A2H5Y4X5</accession>